<dbReference type="RefSeq" id="WP_344903556.1">
    <property type="nucleotide sequence ID" value="NZ_BAAAYO010000001.1"/>
</dbReference>
<name>A0ABV5VX18_9BACL</name>
<evidence type="ECO:0008006" key="3">
    <source>
        <dbReference type="Google" id="ProtNLM"/>
    </source>
</evidence>
<dbReference type="EMBL" id="JBHMAG010000012">
    <property type="protein sequence ID" value="MFB9752690.1"/>
    <property type="molecule type" value="Genomic_DNA"/>
</dbReference>
<organism evidence="1 2">
    <name type="scientific">Paenibacillus hodogayensis</name>
    <dbReference type="NCBI Taxonomy" id="279208"/>
    <lineage>
        <taxon>Bacteria</taxon>
        <taxon>Bacillati</taxon>
        <taxon>Bacillota</taxon>
        <taxon>Bacilli</taxon>
        <taxon>Bacillales</taxon>
        <taxon>Paenibacillaceae</taxon>
        <taxon>Paenibacillus</taxon>
    </lineage>
</organism>
<dbReference type="Proteomes" id="UP001589619">
    <property type="component" value="Unassembled WGS sequence"/>
</dbReference>
<sequence length="60" mass="6203">MVKPSQSAGATESGQLAQQLLLLFDGAMVAARMDRNTDIVITARGVAAALIAAALDFGER</sequence>
<comment type="caution">
    <text evidence="1">The sequence shown here is derived from an EMBL/GenBank/DDBJ whole genome shotgun (WGS) entry which is preliminary data.</text>
</comment>
<accession>A0ABV5VX18</accession>
<evidence type="ECO:0000313" key="2">
    <source>
        <dbReference type="Proteomes" id="UP001589619"/>
    </source>
</evidence>
<proteinExistence type="predicted"/>
<evidence type="ECO:0000313" key="1">
    <source>
        <dbReference type="EMBL" id="MFB9752690.1"/>
    </source>
</evidence>
<protein>
    <recommendedName>
        <fullName evidence="3">TetR family transcriptional regulator</fullName>
    </recommendedName>
</protein>
<reference evidence="1 2" key="1">
    <citation type="submission" date="2024-09" db="EMBL/GenBank/DDBJ databases">
        <authorList>
            <person name="Sun Q."/>
            <person name="Mori K."/>
        </authorList>
    </citation>
    <scope>NUCLEOTIDE SEQUENCE [LARGE SCALE GENOMIC DNA]</scope>
    <source>
        <strain evidence="1 2">JCM 12520</strain>
    </source>
</reference>
<gene>
    <name evidence="1" type="ORF">ACFFNY_14080</name>
</gene>
<dbReference type="Gene3D" id="1.10.357.10">
    <property type="entry name" value="Tetracycline Repressor, domain 2"/>
    <property type="match status" value="1"/>
</dbReference>
<keyword evidence="2" id="KW-1185">Reference proteome</keyword>